<reference evidence="13" key="1">
    <citation type="journal article" date="2019" name="Int. J. Syst. Evol. Microbiol.">
        <title>The Global Catalogue of Microorganisms (GCM) 10K type strain sequencing project: providing services to taxonomists for standard genome sequencing and annotation.</title>
        <authorList>
            <consortium name="The Broad Institute Genomics Platform"/>
            <consortium name="The Broad Institute Genome Sequencing Center for Infectious Disease"/>
            <person name="Wu L."/>
            <person name="Ma J."/>
        </authorList>
    </citation>
    <scope>NUCLEOTIDE SEQUENCE [LARGE SCALE GENOMIC DNA]</scope>
    <source>
        <strain evidence="13">KCTC 42644</strain>
    </source>
</reference>
<evidence type="ECO:0000256" key="3">
    <source>
        <dbReference type="ARBA" id="ARBA00022553"/>
    </source>
</evidence>
<keyword evidence="9" id="KW-0175">Coiled coil</keyword>
<dbReference type="EC" id="2.7.13.3" evidence="2"/>
<dbReference type="Gene3D" id="3.30.450.20">
    <property type="entry name" value="PAS domain"/>
    <property type="match status" value="1"/>
</dbReference>
<dbReference type="SMART" id="SM00387">
    <property type="entry name" value="HATPase_c"/>
    <property type="match status" value="1"/>
</dbReference>
<keyword evidence="7" id="KW-0067">ATP-binding</keyword>
<dbReference type="SUPFAM" id="SSF55874">
    <property type="entry name" value="ATPase domain of HSP90 chaperone/DNA topoisomerase II/histidine kinase"/>
    <property type="match status" value="1"/>
</dbReference>
<feature type="domain" description="Response regulatory" evidence="11">
    <location>
        <begin position="15"/>
        <end position="129"/>
    </location>
</feature>
<dbReference type="InterPro" id="IPR011495">
    <property type="entry name" value="Sig_transdc_His_kin_sub2_dim/P"/>
</dbReference>
<dbReference type="Pfam" id="PF02518">
    <property type="entry name" value="HATPase_c"/>
    <property type="match status" value="1"/>
</dbReference>
<comment type="catalytic activity">
    <reaction evidence="1">
        <text>ATP + protein L-histidine = ADP + protein N-phospho-L-histidine.</text>
        <dbReference type="EC" id="2.7.13.3"/>
    </reaction>
</comment>
<dbReference type="InterPro" id="IPR003594">
    <property type="entry name" value="HATPase_dom"/>
</dbReference>
<protein>
    <recommendedName>
        <fullName evidence="2">histidine kinase</fullName>
        <ecNumber evidence="2">2.7.13.3</ecNumber>
    </recommendedName>
</protein>
<keyword evidence="3 8" id="KW-0597">Phosphoprotein</keyword>
<comment type="caution">
    <text evidence="12">The sequence shown here is derived from an EMBL/GenBank/DDBJ whole genome shotgun (WGS) entry which is preliminary data.</text>
</comment>
<sequence length="352" mass="37689">MTEAPAISASPPGTRVLYIDDDASLGRLVEKTLRRRDIDVTLADGADAGLAKLAEGGFDVVALDHYMPGKDGLATLAEIRRLAEPPPVVYVTGTDEGRVAVAALKAGAFDYVVKDVGGSFLELLVSAVEQARAAVDLQRQKAAAEREVIEAKDRAEMLLREVNHRVANSLALVSSLVHLQANALSDRAARDALRETQSRISAIAGVHRRLYNSDDIRQVEMDAYLTSLVEELSGAMADEGRWRLRLDVEPIAIGTDRAVSLGVIVTELVTNAFKYAYPAGEEGEVRVKLSRADAEQVTLVVEDDGVGWTGKGEVKGSGLGSKIINAMAATLRAPVRYDPDAAGTRVSLTFRG</sequence>
<dbReference type="Gene3D" id="3.30.565.10">
    <property type="entry name" value="Histidine kinase-like ATPase, C-terminal domain"/>
    <property type="match status" value="1"/>
</dbReference>
<evidence type="ECO:0000256" key="9">
    <source>
        <dbReference type="SAM" id="Coils"/>
    </source>
</evidence>
<name>A0ABV7XEA2_9SPHN</name>
<dbReference type="PROSITE" id="PS50110">
    <property type="entry name" value="RESPONSE_REGULATORY"/>
    <property type="match status" value="1"/>
</dbReference>
<dbReference type="Pfam" id="PF00072">
    <property type="entry name" value="Response_reg"/>
    <property type="match status" value="1"/>
</dbReference>
<keyword evidence="4 12" id="KW-0808">Transferase</keyword>
<dbReference type="Gene3D" id="3.40.50.2300">
    <property type="match status" value="1"/>
</dbReference>
<dbReference type="PANTHER" id="PTHR41523">
    <property type="entry name" value="TWO-COMPONENT SYSTEM SENSOR PROTEIN"/>
    <property type="match status" value="1"/>
</dbReference>
<dbReference type="CDD" id="cd00156">
    <property type="entry name" value="REC"/>
    <property type="match status" value="1"/>
</dbReference>
<organism evidence="12 13">
    <name type="scientific">Sphingoaurantiacus capsulatus</name>
    <dbReference type="NCBI Taxonomy" id="1771310"/>
    <lineage>
        <taxon>Bacteria</taxon>
        <taxon>Pseudomonadati</taxon>
        <taxon>Pseudomonadota</taxon>
        <taxon>Alphaproteobacteria</taxon>
        <taxon>Sphingomonadales</taxon>
        <taxon>Sphingosinicellaceae</taxon>
        <taxon>Sphingoaurantiacus</taxon>
    </lineage>
</organism>
<feature type="domain" description="Histidine kinase" evidence="10">
    <location>
        <begin position="161"/>
        <end position="352"/>
    </location>
</feature>
<keyword evidence="5" id="KW-0547">Nucleotide-binding</keyword>
<keyword evidence="6 12" id="KW-0418">Kinase</keyword>
<evidence type="ECO:0000259" key="11">
    <source>
        <dbReference type="PROSITE" id="PS50110"/>
    </source>
</evidence>
<dbReference type="PANTHER" id="PTHR41523:SF8">
    <property type="entry name" value="ETHYLENE RESPONSE SENSOR PROTEIN"/>
    <property type="match status" value="1"/>
</dbReference>
<dbReference type="SUPFAM" id="SSF52172">
    <property type="entry name" value="CheY-like"/>
    <property type="match status" value="1"/>
</dbReference>
<evidence type="ECO:0000259" key="10">
    <source>
        <dbReference type="PROSITE" id="PS50109"/>
    </source>
</evidence>
<evidence type="ECO:0000256" key="6">
    <source>
        <dbReference type="ARBA" id="ARBA00022777"/>
    </source>
</evidence>
<dbReference type="InterPro" id="IPR005467">
    <property type="entry name" value="His_kinase_dom"/>
</dbReference>
<feature type="modified residue" description="4-aspartylphosphate" evidence="8">
    <location>
        <position position="64"/>
    </location>
</feature>
<gene>
    <name evidence="12" type="ORF">ACFOMD_18200</name>
</gene>
<evidence type="ECO:0000256" key="8">
    <source>
        <dbReference type="PROSITE-ProRule" id="PRU00169"/>
    </source>
</evidence>
<dbReference type="GO" id="GO:0004673">
    <property type="term" value="F:protein histidine kinase activity"/>
    <property type="evidence" value="ECO:0007669"/>
    <property type="project" value="UniProtKB-EC"/>
</dbReference>
<dbReference type="InterPro" id="IPR036890">
    <property type="entry name" value="HATPase_C_sf"/>
</dbReference>
<dbReference type="InterPro" id="IPR001789">
    <property type="entry name" value="Sig_transdc_resp-reg_receiver"/>
</dbReference>
<feature type="coiled-coil region" evidence="9">
    <location>
        <begin position="127"/>
        <end position="161"/>
    </location>
</feature>
<evidence type="ECO:0000313" key="12">
    <source>
        <dbReference type="EMBL" id="MFC3714505.1"/>
    </source>
</evidence>
<evidence type="ECO:0000256" key="4">
    <source>
        <dbReference type="ARBA" id="ARBA00022679"/>
    </source>
</evidence>
<dbReference type="RefSeq" id="WP_380864200.1">
    <property type="nucleotide sequence ID" value="NZ_JBHRXV010000018.1"/>
</dbReference>
<accession>A0ABV7XEA2</accession>
<evidence type="ECO:0000256" key="7">
    <source>
        <dbReference type="ARBA" id="ARBA00022840"/>
    </source>
</evidence>
<dbReference type="PROSITE" id="PS50109">
    <property type="entry name" value="HIS_KIN"/>
    <property type="match status" value="1"/>
</dbReference>
<proteinExistence type="predicted"/>
<dbReference type="Pfam" id="PF07568">
    <property type="entry name" value="HisKA_2"/>
    <property type="match status" value="1"/>
</dbReference>
<dbReference type="SMART" id="SM00448">
    <property type="entry name" value="REC"/>
    <property type="match status" value="1"/>
</dbReference>
<keyword evidence="13" id="KW-1185">Reference proteome</keyword>
<dbReference type="InterPro" id="IPR011006">
    <property type="entry name" value="CheY-like_superfamily"/>
</dbReference>
<evidence type="ECO:0000256" key="1">
    <source>
        <dbReference type="ARBA" id="ARBA00000085"/>
    </source>
</evidence>
<evidence type="ECO:0000313" key="13">
    <source>
        <dbReference type="Proteomes" id="UP001595615"/>
    </source>
</evidence>
<evidence type="ECO:0000256" key="2">
    <source>
        <dbReference type="ARBA" id="ARBA00012438"/>
    </source>
</evidence>
<dbReference type="Proteomes" id="UP001595615">
    <property type="component" value="Unassembled WGS sequence"/>
</dbReference>
<evidence type="ECO:0000256" key="5">
    <source>
        <dbReference type="ARBA" id="ARBA00022741"/>
    </source>
</evidence>
<dbReference type="EMBL" id="JBHRXV010000018">
    <property type="protein sequence ID" value="MFC3714505.1"/>
    <property type="molecule type" value="Genomic_DNA"/>
</dbReference>